<evidence type="ECO:0000256" key="1">
    <source>
        <dbReference type="ARBA" id="ARBA00004651"/>
    </source>
</evidence>
<feature type="domain" description="HAMP" evidence="8">
    <location>
        <begin position="329"/>
        <end position="382"/>
    </location>
</feature>
<dbReference type="InterPro" id="IPR010559">
    <property type="entry name" value="Sig_transdc_His_kin_internal"/>
</dbReference>
<accession>A0ABS4FD89</accession>
<keyword evidence="7" id="KW-1133">Transmembrane helix</keyword>
<dbReference type="InterPro" id="IPR003594">
    <property type="entry name" value="HATPase_dom"/>
</dbReference>
<keyword evidence="2" id="KW-1003">Cell membrane</keyword>
<feature type="transmembrane region" description="Helical" evidence="7">
    <location>
        <begin position="307"/>
        <end position="327"/>
    </location>
</feature>
<evidence type="ECO:0000256" key="4">
    <source>
        <dbReference type="ARBA" id="ARBA00022679"/>
    </source>
</evidence>
<dbReference type="PANTHER" id="PTHR34220:SF7">
    <property type="entry name" value="SENSOR HISTIDINE KINASE YPDA"/>
    <property type="match status" value="1"/>
</dbReference>
<gene>
    <name evidence="9" type="ORF">J2Z18_003323</name>
</gene>
<keyword evidence="4 9" id="KW-0808">Transferase</keyword>
<evidence type="ECO:0000256" key="5">
    <source>
        <dbReference type="ARBA" id="ARBA00022777"/>
    </source>
</evidence>
<dbReference type="SUPFAM" id="SSF158472">
    <property type="entry name" value="HAMP domain-like"/>
    <property type="match status" value="1"/>
</dbReference>
<keyword evidence="7" id="KW-0812">Transmembrane</keyword>
<reference evidence="9 10" key="1">
    <citation type="submission" date="2021-03" db="EMBL/GenBank/DDBJ databases">
        <title>Genomic Encyclopedia of Type Strains, Phase IV (KMG-IV): sequencing the most valuable type-strain genomes for metagenomic binning, comparative biology and taxonomic classification.</title>
        <authorList>
            <person name="Goeker M."/>
        </authorList>
    </citation>
    <scope>NUCLEOTIDE SEQUENCE [LARGE SCALE GENOMIC DNA]</scope>
    <source>
        <strain evidence="9 10">DSM 15596</strain>
    </source>
</reference>
<comment type="caution">
    <text evidence="9">The sequence shown here is derived from an EMBL/GenBank/DDBJ whole genome shotgun (WGS) entry which is preliminary data.</text>
</comment>
<keyword evidence="10" id="KW-1185">Reference proteome</keyword>
<dbReference type="SMART" id="SM00304">
    <property type="entry name" value="HAMP"/>
    <property type="match status" value="1"/>
</dbReference>
<dbReference type="CDD" id="cd06225">
    <property type="entry name" value="HAMP"/>
    <property type="match status" value="1"/>
</dbReference>
<evidence type="ECO:0000256" key="7">
    <source>
        <dbReference type="SAM" id="Phobius"/>
    </source>
</evidence>
<name>A0ABS4FD89_9BACL</name>
<dbReference type="Proteomes" id="UP000706926">
    <property type="component" value="Unassembled WGS sequence"/>
</dbReference>
<sequence>MPKLQPYLLRKFHRSSFRSKLVLTYVLIIVIPVITAMFLSGIQLYKQTNSDYEEILQQLDSRTHVSINDFFANHARYSFFYLTNFKLSSILEKSKRSSDKEYFADANYMYTSMQQLVLINGSIAMISVLAPNGSIYGSQPEKAGKIRNTLKEIGESRLKNNDYVVHISKEANTKSTSHRISIVRYLSDLNIHSGQEGYAKVDIYDKAIENMLGGISNDGLKLGTMILSGETVVYSSNGSLNELDAEQVQSFTSLISSPAPGDNPTLRINWNNKPYLISSTVNPVTGWTVIHYIPVAQITDTFISNTLNYVLISILALIAALGLAFFFHRYFIHPILKLSGTMKIVDSEHLTPTVIHSHREDEIGRLINSYNAMIERIRTSRDSEITASSLQKKAEIKMLQSQINPHFLYNTLNAIHSIAELHRMEHISSMTKSLSSIYRYNVKYGDVVTIGKELENIEHYIQIQQIRFFNKFQVEYEIDQDVISCKILKFLIQPIIENSFYHGLEPKGGTGKLRLTIRKRHRFLYICVYDDGVGISKEKLSELKMMLMQDPQEMVENLDQNFGMRNVYARIKHFYGESSWMNIKSEEKAGTTIMIHIPYNREMDTDENISGR</sequence>
<keyword evidence="6 7" id="KW-0472">Membrane</keyword>
<evidence type="ECO:0000313" key="10">
    <source>
        <dbReference type="Proteomes" id="UP000706926"/>
    </source>
</evidence>
<feature type="transmembrane region" description="Helical" evidence="7">
    <location>
        <begin position="21"/>
        <end position="45"/>
    </location>
</feature>
<protein>
    <submittedName>
        <fullName evidence="9">Two-component system sensor histidine kinase YesM</fullName>
        <ecNumber evidence="9">2.7.13.3</ecNumber>
    </submittedName>
</protein>
<evidence type="ECO:0000256" key="6">
    <source>
        <dbReference type="ARBA" id="ARBA00023136"/>
    </source>
</evidence>
<evidence type="ECO:0000259" key="8">
    <source>
        <dbReference type="PROSITE" id="PS50885"/>
    </source>
</evidence>
<evidence type="ECO:0000256" key="2">
    <source>
        <dbReference type="ARBA" id="ARBA00022475"/>
    </source>
</evidence>
<dbReference type="InterPro" id="IPR003660">
    <property type="entry name" value="HAMP_dom"/>
</dbReference>
<evidence type="ECO:0000256" key="3">
    <source>
        <dbReference type="ARBA" id="ARBA00022553"/>
    </source>
</evidence>
<dbReference type="EC" id="2.7.13.3" evidence="9"/>
<dbReference type="SUPFAM" id="SSF55874">
    <property type="entry name" value="ATPase domain of HSP90 chaperone/DNA topoisomerase II/histidine kinase"/>
    <property type="match status" value="1"/>
</dbReference>
<dbReference type="InterPro" id="IPR036890">
    <property type="entry name" value="HATPase_C_sf"/>
</dbReference>
<keyword evidence="5 9" id="KW-0418">Kinase</keyword>
<dbReference type="GO" id="GO:0004673">
    <property type="term" value="F:protein histidine kinase activity"/>
    <property type="evidence" value="ECO:0007669"/>
    <property type="project" value="UniProtKB-EC"/>
</dbReference>
<organism evidence="9 10">
    <name type="scientific">Paenibacillus lactis</name>
    <dbReference type="NCBI Taxonomy" id="228574"/>
    <lineage>
        <taxon>Bacteria</taxon>
        <taxon>Bacillati</taxon>
        <taxon>Bacillota</taxon>
        <taxon>Bacilli</taxon>
        <taxon>Bacillales</taxon>
        <taxon>Paenibacillaceae</taxon>
        <taxon>Paenibacillus</taxon>
    </lineage>
</organism>
<dbReference type="Pfam" id="PF02518">
    <property type="entry name" value="HATPase_c"/>
    <property type="match status" value="1"/>
</dbReference>
<dbReference type="Gene3D" id="3.30.565.10">
    <property type="entry name" value="Histidine kinase-like ATPase, C-terminal domain"/>
    <property type="match status" value="1"/>
</dbReference>
<dbReference type="GeneID" id="95405270"/>
<keyword evidence="3" id="KW-0597">Phosphoprotein</keyword>
<evidence type="ECO:0000313" key="9">
    <source>
        <dbReference type="EMBL" id="MBP1894220.1"/>
    </source>
</evidence>
<dbReference type="Pfam" id="PF06580">
    <property type="entry name" value="His_kinase"/>
    <property type="match status" value="1"/>
</dbReference>
<dbReference type="Gene3D" id="6.10.340.10">
    <property type="match status" value="1"/>
</dbReference>
<dbReference type="InterPro" id="IPR050640">
    <property type="entry name" value="Bact_2-comp_sensor_kinase"/>
</dbReference>
<dbReference type="PROSITE" id="PS50885">
    <property type="entry name" value="HAMP"/>
    <property type="match status" value="1"/>
</dbReference>
<proteinExistence type="predicted"/>
<dbReference type="PANTHER" id="PTHR34220">
    <property type="entry name" value="SENSOR HISTIDINE KINASE YPDA"/>
    <property type="match status" value="1"/>
</dbReference>
<comment type="subcellular location">
    <subcellularLocation>
        <location evidence="1">Cell membrane</location>
        <topology evidence="1">Multi-pass membrane protein</topology>
    </subcellularLocation>
</comment>
<dbReference type="EMBL" id="JAGGKI010000008">
    <property type="protein sequence ID" value="MBP1894220.1"/>
    <property type="molecule type" value="Genomic_DNA"/>
</dbReference>
<dbReference type="RefSeq" id="WP_210095023.1">
    <property type="nucleotide sequence ID" value="NZ_CP139098.1"/>
</dbReference>
<dbReference type="Pfam" id="PF00672">
    <property type="entry name" value="HAMP"/>
    <property type="match status" value="1"/>
</dbReference>